<evidence type="ECO:0000313" key="3">
    <source>
        <dbReference type="Proteomes" id="UP000242015"/>
    </source>
</evidence>
<keyword evidence="1" id="KW-0472">Membrane</keyword>
<feature type="transmembrane region" description="Helical" evidence="1">
    <location>
        <begin position="357"/>
        <end position="378"/>
    </location>
</feature>
<dbReference type="AlphaFoldDB" id="A0A2R6C5Y6"/>
<dbReference type="GO" id="GO:0030246">
    <property type="term" value="F:carbohydrate binding"/>
    <property type="evidence" value="ECO:0007669"/>
    <property type="project" value="InterPro"/>
</dbReference>
<gene>
    <name evidence="2" type="ORF">B9Q04_16745</name>
</gene>
<evidence type="ECO:0000313" key="2">
    <source>
        <dbReference type="EMBL" id="PSO06303.1"/>
    </source>
</evidence>
<accession>A0A2R6C5Y6</accession>
<evidence type="ECO:0000256" key="1">
    <source>
        <dbReference type="SAM" id="Phobius"/>
    </source>
</evidence>
<keyword evidence="1" id="KW-1133">Transmembrane helix</keyword>
<dbReference type="InterPro" id="IPR013784">
    <property type="entry name" value="Carb-bd-like_fold"/>
</dbReference>
<dbReference type="SUPFAM" id="SSF49452">
    <property type="entry name" value="Starch-binding domain-like"/>
    <property type="match status" value="1"/>
</dbReference>
<name>A0A2R6C5Y6_9ARCH</name>
<sequence>MVVLMYAGVVQVHAAITPQTTVKLKVTSLDGYPVAKAYADIEYMIGNKSIGPINFPATDARGQTNITFPLNQSINADLNVTFMSTIVLENYHMQLTPNTTLGFNLTVNVVNVTYEIMNPRGGLLSSATISINGVQSTNVSSVSVNENNPKGSVLLPTGIYTVSAYRGPLFYHANLTINLNHKTLNITAPLLTLKYVVVGVNHEPAQAQAVDLLYAGSILNSSSTPSGSFTELLPGYYQMVAFGNGLTNSITVAVGFNVSVEVVLPTGYYVSFKISDEFGSPLVGYNVTLVGSKSYSNITDSEGVATFNGLPQGEYIVEVYSHNQLEFATTTYIDSSGTQQLVVSSATTNGSTLSTYVLVRLAFGVVLIILAALILLTAKTKSK</sequence>
<dbReference type="InterPro" id="IPR013783">
    <property type="entry name" value="Ig-like_fold"/>
</dbReference>
<proteinExistence type="predicted"/>
<dbReference type="Proteomes" id="UP000242015">
    <property type="component" value="Unassembled WGS sequence"/>
</dbReference>
<dbReference type="Gene3D" id="2.60.40.10">
    <property type="entry name" value="Immunoglobulins"/>
    <property type="match status" value="1"/>
</dbReference>
<evidence type="ECO:0008006" key="4">
    <source>
        <dbReference type="Google" id="ProtNLM"/>
    </source>
</evidence>
<reference evidence="2 3" key="1">
    <citation type="submission" date="2017-04" db="EMBL/GenBank/DDBJ databases">
        <title>Novel microbial lineages endemic to geothermal iron-oxide mats fill important gaps in the evolutionary history of Archaea.</title>
        <authorList>
            <person name="Jay Z.J."/>
            <person name="Beam J.P."/>
            <person name="Dlakic M."/>
            <person name="Rusch D.B."/>
            <person name="Kozubal M.A."/>
            <person name="Inskeep W.P."/>
        </authorList>
    </citation>
    <scope>NUCLEOTIDE SEQUENCE [LARGE SCALE GENOMIC DNA]</scope>
    <source>
        <strain evidence="2">BE_D</strain>
    </source>
</reference>
<dbReference type="EMBL" id="NEXF01000534">
    <property type="protein sequence ID" value="PSO06303.1"/>
    <property type="molecule type" value="Genomic_DNA"/>
</dbReference>
<protein>
    <recommendedName>
        <fullName evidence="4">Carboxypeptidase regulatory-like domain-containing protein</fullName>
    </recommendedName>
</protein>
<keyword evidence="1" id="KW-0812">Transmembrane</keyword>
<organism evidence="2 3">
    <name type="scientific">Candidatus Marsarchaeota G2 archaeon BE_D</name>
    <dbReference type="NCBI Taxonomy" id="1978158"/>
    <lineage>
        <taxon>Archaea</taxon>
        <taxon>Candidatus Marsarchaeota</taxon>
        <taxon>Candidatus Marsarchaeota group 2</taxon>
    </lineage>
</organism>
<comment type="caution">
    <text evidence="2">The sequence shown here is derived from an EMBL/GenBank/DDBJ whole genome shotgun (WGS) entry which is preliminary data.</text>
</comment>